<accession>A0ABN9Y744</accession>
<evidence type="ECO:0000313" key="2">
    <source>
        <dbReference type="Proteomes" id="UP001189429"/>
    </source>
</evidence>
<reference evidence="1" key="1">
    <citation type="submission" date="2023-10" db="EMBL/GenBank/DDBJ databases">
        <authorList>
            <person name="Chen Y."/>
            <person name="Shah S."/>
            <person name="Dougan E. K."/>
            <person name="Thang M."/>
            <person name="Chan C."/>
        </authorList>
    </citation>
    <scope>NUCLEOTIDE SEQUENCE [LARGE SCALE GENOMIC DNA]</scope>
</reference>
<name>A0ABN9Y744_9DINO</name>
<sequence length="161" mass="18499">MAPRSIWKCGDRVRARAPINKTNGGRGFFDEGAAEDVNEFNRDVEEDEREFRALPKVIEGGTEGTVVSAFKFSQTRWPYERPRHFKGHARPWVLVDFDGSDNPMEACEEWDLEIANDDYRVPFDNNKPMYEKYGGSIGMLQKAFRNGKAHGKYGSPYWKPS</sequence>
<evidence type="ECO:0000313" key="1">
    <source>
        <dbReference type="EMBL" id="CAK0908433.1"/>
    </source>
</evidence>
<dbReference type="EMBL" id="CAUYUJ010022015">
    <property type="protein sequence ID" value="CAK0908433.1"/>
    <property type="molecule type" value="Genomic_DNA"/>
</dbReference>
<dbReference type="Proteomes" id="UP001189429">
    <property type="component" value="Unassembled WGS sequence"/>
</dbReference>
<protein>
    <submittedName>
        <fullName evidence="1">Uncharacterized protein</fullName>
    </submittedName>
</protein>
<comment type="caution">
    <text evidence="1">The sequence shown here is derived from an EMBL/GenBank/DDBJ whole genome shotgun (WGS) entry which is preliminary data.</text>
</comment>
<gene>
    <name evidence="1" type="ORF">PCOR1329_LOCUS83115</name>
</gene>
<keyword evidence="2" id="KW-1185">Reference proteome</keyword>
<proteinExistence type="predicted"/>
<organism evidence="1 2">
    <name type="scientific">Prorocentrum cordatum</name>
    <dbReference type="NCBI Taxonomy" id="2364126"/>
    <lineage>
        <taxon>Eukaryota</taxon>
        <taxon>Sar</taxon>
        <taxon>Alveolata</taxon>
        <taxon>Dinophyceae</taxon>
        <taxon>Prorocentrales</taxon>
        <taxon>Prorocentraceae</taxon>
        <taxon>Prorocentrum</taxon>
    </lineage>
</organism>